<accession>A0AAV9UE94</accession>
<dbReference type="EMBL" id="JAVHNQ010000009">
    <property type="protein sequence ID" value="KAK6338601.1"/>
    <property type="molecule type" value="Genomic_DNA"/>
</dbReference>
<dbReference type="AlphaFoldDB" id="A0AAV9UE94"/>
<proteinExistence type="predicted"/>
<protein>
    <recommendedName>
        <fullName evidence="4">Secreted protein</fullName>
    </recommendedName>
</protein>
<sequence length="151" mass="17553">MQLFSRLFAAVFAAFAVLFVFANAATLEERGRIVQVGRWNYNRGQLHVPVNVRGNWGNWGNQSPITLWHWNRRFGWQRGWCQRSRRDWVCNAGNVAPDSAFCVSYWDGRNQDWDPNYSTYYWVNGRRGGFNFGPPPFRGGKVETEEKPTTA</sequence>
<feature type="signal peptide" evidence="1">
    <location>
        <begin position="1"/>
        <end position="24"/>
    </location>
</feature>
<keyword evidence="1" id="KW-0732">Signal</keyword>
<evidence type="ECO:0000256" key="1">
    <source>
        <dbReference type="SAM" id="SignalP"/>
    </source>
</evidence>
<comment type="caution">
    <text evidence="2">The sequence shown here is derived from an EMBL/GenBank/DDBJ whole genome shotgun (WGS) entry which is preliminary data.</text>
</comment>
<feature type="chain" id="PRO_5043732032" description="Secreted protein" evidence="1">
    <location>
        <begin position="25"/>
        <end position="151"/>
    </location>
</feature>
<reference evidence="2 3" key="1">
    <citation type="submission" date="2019-10" db="EMBL/GenBank/DDBJ databases">
        <authorList>
            <person name="Palmer J.M."/>
        </authorList>
    </citation>
    <scope>NUCLEOTIDE SEQUENCE [LARGE SCALE GENOMIC DNA]</scope>
    <source>
        <strain evidence="2 3">TWF696</strain>
    </source>
</reference>
<gene>
    <name evidence="2" type="ORF">TWF696_009413</name>
</gene>
<evidence type="ECO:0008006" key="4">
    <source>
        <dbReference type="Google" id="ProtNLM"/>
    </source>
</evidence>
<evidence type="ECO:0000313" key="2">
    <source>
        <dbReference type="EMBL" id="KAK6338601.1"/>
    </source>
</evidence>
<organism evidence="2 3">
    <name type="scientific">Orbilia brochopaga</name>
    <dbReference type="NCBI Taxonomy" id="3140254"/>
    <lineage>
        <taxon>Eukaryota</taxon>
        <taxon>Fungi</taxon>
        <taxon>Dikarya</taxon>
        <taxon>Ascomycota</taxon>
        <taxon>Pezizomycotina</taxon>
        <taxon>Orbiliomycetes</taxon>
        <taxon>Orbiliales</taxon>
        <taxon>Orbiliaceae</taxon>
        <taxon>Orbilia</taxon>
    </lineage>
</organism>
<evidence type="ECO:0000313" key="3">
    <source>
        <dbReference type="Proteomes" id="UP001375240"/>
    </source>
</evidence>
<dbReference type="Proteomes" id="UP001375240">
    <property type="component" value="Unassembled WGS sequence"/>
</dbReference>
<name>A0AAV9UE94_9PEZI</name>
<keyword evidence="3" id="KW-1185">Reference proteome</keyword>